<feature type="non-terminal residue" evidence="2">
    <location>
        <position position="1"/>
    </location>
</feature>
<dbReference type="EMBL" id="JAXCGZ010001926">
    <property type="protein sequence ID" value="KAK7084997.1"/>
    <property type="molecule type" value="Genomic_DNA"/>
</dbReference>
<name>A0AAN9AFV7_HALRR</name>
<comment type="caution">
    <text evidence="2">The sequence shown here is derived from an EMBL/GenBank/DDBJ whole genome shotgun (WGS) entry which is preliminary data.</text>
</comment>
<keyword evidence="3" id="KW-1185">Reference proteome</keyword>
<organism evidence="2 3">
    <name type="scientific">Halocaridina rubra</name>
    <name type="common">Hawaiian red shrimp</name>
    <dbReference type="NCBI Taxonomy" id="373956"/>
    <lineage>
        <taxon>Eukaryota</taxon>
        <taxon>Metazoa</taxon>
        <taxon>Ecdysozoa</taxon>
        <taxon>Arthropoda</taxon>
        <taxon>Crustacea</taxon>
        <taxon>Multicrustacea</taxon>
        <taxon>Malacostraca</taxon>
        <taxon>Eumalacostraca</taxon>
        <taxon>Eucarida</taxon>
        <taxon>Decapoda</taxon>
        <taxon>Pleocyemata</taxon>
        <taxon>Caridea</taxon>
        <taxon>Atyoidea</taxon>
        <taxon>Atyidae</taxon>
        <taxon>Halocaridina</taxon>
    </lineage>
</organism>
<sequence length="105" mass="11256">GDDEALCRKDPPHPFEAEAPILADSEHIRIGRAKHILKQRNMKLSVTYFGSVESPSPSSAKKTSSNTSKNTVDKPFGLGENIKRSGADKSTFPSNADGSVEPSTS</sequence>
<reference evidence="2 3" key="1">
    <citation type="submission" date="2023-11" db="EMBL/GenBank/DDBJ databases">
        <title>Halocaridina rubra genome assembly.</title>
        <authorList>
            <person name="Smith C."/>
        </authorList>
    </citation>
    <scope>NUCLEOTIDE SEQUENCE [LARGE SCALE GENOMIC DNA]</scope>
    <source>
        <strain evidence="2">EP-1</strain>
        <tissue evidence="2">Whole</tissue>
    </source>
</reference>
<feature type="compositionally biased region" description="Low complexity" evidence="1">
    <location>
        <begin position="54"/>
        <end position="70"/>
    </location>
</feature>
<feature type="region of interest" description="Disordered" evidence="1">
    <location>
        <begin position="1"/>
        <end position="20"/>
    </location>
</feature>
<dbReference type="AlphaFoldDB" id="A0AAN9AFV7"/>
<feature type="compositionally biased region" description="Polar residues" evidence="1">
    <location>
        <begin position="91"/>
        <end position="105"/>
    </location>
</feature>
<evidence type="ECO:0000313" key="2">
    <source>
        <dbReference type="EMBL" id="KAK7084997.1"/>
    </source>
</evidence>
<proteinExistence type="predicted"/>
<feature type="region of interest" description="Disordered" evidence="1">
    <location>
        <begin position="50"/>
        <end position="105"/>
    </location>
</feature>
<evidence type="ECO:0000313" key="3">
    <source>
        <dbReference type="Proteomes" id="UP001381693"/>
    </source>
</evidence>
<accession>A0AAN9AFV7</accession>
<dbReference type="Proteomes" id="UP001381693">
    <property type="component" value="Unassembled WGS sequence"/>
</dbReference>
<protein>
    <submittedName>
        <fullName evidence="2">Uncharacterized protein</fullName>
    </submittedName>
</protein>
<evidence type="ECO:0000256" key="1">
    <source>
        <dbReference type="SAM" id="MobiDB-lite"/>
    </source>
</evidence>
<feature type="compositionally biased region" description="Basic and acidic residues" evidence="1">
    <location>
        <begin position="1"/>
        <end position="16"/>
    </location>
</feature>
<gene>
    <name evidence="2" type="ORF">SK128_025340</name>
</gene>